<feature type="region of interest" description="Disordered" evidence="1">
    <location>
        <begin position="73"/>
        <end position="115"/>
    </location>
</feature>
<gene>
    <name evidence="2" type="ORF">KQX54_004367</name>
</gene>
<keyword evidence="3" id="KW-1185">Reference proteome</keyword>
<reference evidence="2 3" key="1">
    <citation type="journal article" date="2021" name="J. Hered.">
        <title>A chromosome-level genome assembly of the parasitoid wasp, Cotesia glomerata (Hymenoptera: Braconidae).</title>
        <authorList>
            <person name="Pinto B.J."/>
            <person name="Weis J.J."/>
            <person name="Gamble T."/>
            <person name="Ode P.J."/>
            <person name="Paul R."/>
            <person name="Zaspel J.M."/>
        </authorList>
    </citation>
    <scope>NUCLEOTIDE SEQUENCE [LARGE SCALE GENOMIC DNA]</scope>
    <source>
        <strain evidence="2">CgM1</strain>
    </source>
</reference>
<evidence type="ECO:0000313" key="3">
    <source>
        <dbReference type="Proteomes" id="UP000826195"/>
    </source>
</evidence>
<evidence type="ECO:0000313" key="2">
    <source>
        <dbReference type="EMBL" id="KAH0563676.1"/>
    </source>
</evidence>
<protein>
    <submittedName>
        <fullName evidence="2">Uncharacterized protein</fullName>
    </submittedName>
</protein>
<dbReference type="AlphaFoldDB" id="A0AAV7J1U2"/>
<accession>A0AAV7J1U2</accession>
<sequence>MEYALVKIPHENDKKVVVETCHIKNFSTFNVLTQNQVYRYDDGVKKFKCIILHQSDSRDYLLKPKFRIREPVITNPSSLESSSDNEKEAESGVTNAKEARKPTLSNHIRPKLKDTKILEQNPLMERLMKDNRKKDEENIKLKRQLQQYRLITSSNQLQKQQEQQQKLEQPQKQRYDPYYYIDHDTFHVGDDIYIPSSTSREAFDAPNPSKFIKTMSFLLFGAIKHFLNV</sequence>
<organism evidence="2 3">
    <name type="scientific">Cotesia glomerata</name>
    <name type="common">Lepidopteran parasitic wasp</name>
    <name type="synonym">Apanteles glomeratus</name>
    <dbReference type="NCBI Taxonomy" id="32391"/>
    <lineage>
        <taxon>Eukaryota</taxon>
        <taxon>Metazoa</taxon>
        <taxon>Ecdysozoa</taxon>
        <taxon>Arthropoda</taxon>
        <taxon>Hexapoda</taxon>
        <taxon>Insecta</taxon>
        <taxon>Pterygota</taxon>
        <taxon>Neoptera</taxon>
        <taxon>Endopterygota</taxon>
        <taxon>Hymenoptera</taxon>
        <taxon>Apocrita</taxon>
        <taxon>Ichneumonoidea</taxon>
        <taxon>Braconidae</taxon>
        <taxon>Microgastrinae</taxon>
        <taxon>Cotesia</taxon>
    </lineage>
</organism>
<comment type="caution">
    <text evidence="2">The sequence shown here is derived from an EMBL/GenBank/DDBJ whole genome shotgun (WGS) entry which is preliminary data.</text>
</comment>
<proteinExistence type="predicted"/>
<evidence type="ECO:0000256" key="1">
    <source>
        <dbReference type="SAM" id="MobiDB-lite"/>
    </source>
</evidence>
<dbReference type="EMBL" id="JAHXZJ010000002">
    <property type="protein sequence ID" value="KAH0563676.1"/>
    <property type="molecule type" value="Genomic_DNA"/>
</dbReference>
<dbReference type="Proteomes" id="UP000826195">
    <property type="component" value="Unassembled WGS sequence"/>
</dbReference>
<name>A0AAV7J1U2_COTGL</name>